<feature type="binding site" evidence="11">
    <location>
        <position position="76"/>
    </location>
    <ligand>
        <name>substrate</name>
    </ligand>
</feature>
<dbReference type="InterPro" id="IPR023000">
    <property type="entry name" value="Shikimate_kinase_CS"/>
</dbReference>
<keyword evidence="7 11" id="KW-0418">Kinase</keyword>
<keyword evidence="13" id="KW-1185">Reference proteome</keyword>
<comment type="caution">
    <text evidence="11">Lacks conserved residue(s) required for the propagation of feature annotation.</text>
</comment>
<accession>A0ABU5SXW9</accession>
<protein>
    <recommendedName>
        <fullName evidence="3 11">Shikimate kinase</fullName>
        <shortName evidence="11">SK</shortName>
        <ecNumber evidence="3 11">2.7.1.71</ecNumber>
    </recommendedName>
</protein>
<dbReference type="GO" id="GO:0004765">
    <property type="term" value="F:shikimate kinase activity"/>
    <property type="evidence" value="ECO:0007669"/>
    <property type="project" value="UniProtKB-EC"/>
</dbReference>
<comment type="pathway">
    <text evidence="1 11">Metabolic intermediate biosynthesis; chorismate biosynthesis; chorismate from D-erythrose 4-phosphate and phosphoenolpyruvate: step 5/7.</text>
</comment>
<comment type="caution">
    <text evidence="12">The sequence shown here is derived from an EMBL/GenBank/DDBJ whole genome shotgun (WGS) entry which is preliminary data.</text>
</comment>
<keyword evidence="6 11" id="KW-0547">Nucleotide-binding</keyword>
<dbReference type="InterPro" id="IPR027417">
    <property type="entry name" value="P-loop_NTPase"/>
</dbReference>
<keyword evidence="4 11" id="KW-0028">Amino-acid biosynthesis</keyword>
<evidence type="ECO:0000313" key="13">
    <source>
        <dbReference type="Proteomes" id="UP001302329"/>
    </source>
</evidence>
<comment type="function">
    <text evidence="11">Catalyzes the specific phosphorylation of the 3-hydroxyl group of shikimic acid using ATP as a cosubstrate.</text>
</comment>
<organism evidence="12 13">
    <name type="scientific">Cyanobium gracile UHCC 0281</name>
    <dbReference type="NCBI Taxonomy" id="3110309"/>
    <lineage>
        <taxon>Bacteria</taxon>
        <taxon>Bacillati</taxon>
        <taxon>Cyanobacteriota</taxon>
        <taxon>Cyanophyceae</taxon>
        <taxon>Synechococcales</taxon>
        <taxon>Prochlorococcaceae</taxon>
        <taxon>Cyanobium</taxon>
    </lineage>
</organism>
<dbReference type="Gene3D" id="3.40.50.300">
    <property type="entry name" value="P-loop containing nucleotide triphosphate hydrolases"/>
    <property type="match status" value="1"/>
</dbReference>
<feature type="binding site" evidence="11">
    <location>
        <position position="98"/>
    </location>
    <ligand>
        <name>substrate</name>
    </ligand>
</feature>
<dbReference type="PANTHER" id="PTHR21087">
    <property type="entry name" value="SHIKIMATE KINASE"/>
    <property type="match status" value="1"/>
</dbReference>
<dbReference type="HAMAP" id="MF_00109">
    <property type="entry name" value="Shikimate_kinase"/>
    <property type="match status" value="1"/>
</dbReference>
<dbReference type="RefSeq" id="WP_323357359.1">
    <property type="nucleotide sequence ID" value="NZ_JAYGHY010000047.1"/>
</dbReference>
<keyword evidence="9 11" id="KW-0057">Aromatic amino acid biosynthesis</keyword>
<evidence type="ECO:0000256" key="7">
    <source>
        <dbReference type="ARBA" id="ARBA00022777"/>
    </source>
</evidence>
<reference evidence="12 13" key="1">
    <citation type="submission" date="2023-12" db="EMBL/GenBank/DDBJ databases">
        <title>Baltic Sea Cyanobacteria.</title>
        <authorList>
            <person name="Delbaje E."/>
            <person name="Fewer D.P."/>
            <person name="Shishido T.K."/>
        </authorList>
    </citation>
    <scope>NUCLEOTIDE SEQUENCE [LARGE SCALE GENOMIC DNA]</scope>
    <source>
        <strain evidence="12 13">UHCC 0281</strain>
    </source>
</reference>
<evidence type="ECO:0000256" key="6">
    <source>
        <dbReference type="ARBA" id="ARBA00022741"/>
    </source>
</evidence>
<keyword evidence="11" id="KW-0963">Cytoplasm</keyword>
<evidence type="ECO:0000256" key="4">
    <source>
        <dbReference type="ARBA" id="ARBA00022605"/>
    </source>
</evidence>
<feature type="binding site" evidence="11">
    <location>
        <position position="155"/>
    </location>
    <ligand>
        <name>substrate</name>
    </ligand>
</feature>
<evidence type="ECO:0000313" key="12">
    <source>
        <dbReference type="EMBL" id="MEA5443363.1"/>
    </source>
</evidence>
<keyword evidence="11" id="KW-0460">Magnesium</keyword>
<dbReference type="CDD" id="cd00464">
    <property type="entry name" value="SK"/>
    <property type="match status" value="1"/>
</dbReference>
<evidence type="ECO:0000256" key="10">
    <source>
        <dbReference type="ARBA" id="ARBA00048567"/>
    </source>
</evidence>
<dbReference type="PRINTS" id="PR01100">
    <property type="entry name" value="SHIKIMTKNASE"/>
</dbReference>
<dbReference type="EMBL" id="JAYGHY010000047">
    <property type="protein sequence ID" value="MEA5443363.1"/>
    <property type="molecule type" value="Genomic_DNA"/>
</dbReference>
<dbReference type="SUPFAM" id="SSF52540">
    <property type="entry name" value="P-loop containing nucleoside triphosphate hydrolases"/>
    <property type="match status" value="1"/>
</dbReference>
<keyword evidence="8 11" id="KW-0067">ATP-binding</keyword>
<keyword evidence="5 11" id="KW-0808">Transferase</keyword>
<comment type="subcellular location">
    <subcellularLocation>
        <location evidence="11">Cytoplasm</location>
    </subcellularLocation>
</comment>
<dbReference type="Proteomes" id="UP001302329">
    <property type="component" value="Unassembled WGS sequence"/>
</dbReference>
<keyword evidence="11" id="KW-0479">Metal-binding</keyword>
<name>A0ABU5SXW9_9CYAN</name>
<dbReference type="InterPro" id="IPR000623">
    <property type="entry name" value="Shikimate_kinase/TSH1"/>
</dbReference>
<comment type="cofactor">
    <cofactor evidence="11">
        <name>Mg(2+)</name>
        <dbReference type="ChEBI" id="CHEBI:18420"/>
    </cofactor>
    <text evidence="11">Binds 1 Mg(2+) ion per subunit.</text>
</comment>
<dbReference type="Pfam" id="PF01202">
    <property type="entry name" value="SKI"/>
    <property type="match status" value="1"/>
</dbReference>
<evidence type="ECO:0000256" key="8">
    <source>
        <dbReference type="ARBA" id="ARBA00022840"/>
    </source>
</evidence>
<evidence type="ECO:0000256" key="9">
    <source>
        <dbReference type="ARBA" id="ARBA00023141"/>
    </source>
</evidence>
<proteinExistence type="inferred from homology"/>
<evidence type="ECO:0000256" key="11">
    <source>
        <dbReference type="HAMAP-Rule" id="MF_00109"/>
    </source>
</evidence>
<evidence type="ECO:0000256" key="5">
    <source>
        <dbReference type="ARBA" id="ARBA00022679"/>
    </source>
</evidence>
<evidence type="ECO:0000256" key="2">
    <source>
        <dbReference type="ARBA" id="ARBA00006997"/>
    </source>
</evidence>
<comment type="similarity">
    <text evidence="2 11">Belongs to the shikimate kinase family.</text>
</comment>
<feature type="binding site" evidence="11">
    <location>
        <position position="52"/>
    </location>
    <ligand>
        <name>substrate</name>
    </ligand>
</feature>
<evidence type="ECO:0000256" key="1">
    <source>
        <dbReference type="ARBA" id="ARBA00004842"/>
    </source>
</evidence>
<sequence>MAPDAATSPSHRALARRLDGLNIYLVGMMGAGKSAVGRPLAEALGYRFIDADATLTEAAGRPIAEIFSSEGEETFRALETSVLNGIASWHSLVVATGGGAVTRPENWGHMRQGVVVWLDAPEAELLRRLAADPTRRPLLDAPDPAARLQTLLQERRPLYAQADLTVVQDGGLPAAVALQVLEALPSVLRDPCQPPQAPD</sequence>
<gene>
    <name evidence="11" type="primary">aroK</name>
    <name evidence="12" type="ORF">VB739_12430</name>
</gene>
<comment type="catalytic activity">
    <reaction evidence="10 11">
        <text>shikimate + ATP = 3-phosphoshikimate + ADP + H(+)</text>
        <dbReference type="Rhea" id="RHEA:13121"/>
        <dbReference type="ChEBI" id="CHEBI:15378"/>
        <dbReference type="ChEBI" id="CHEBI:30616"/>
        <dbReference type="ChEBI" id="CHEBI:36208"/>
        <dbReference type="ChEBI" id="CHEBI:145989"/>
        <dbReference type="ChEBI" id="CHEBI:456216"/>
        <dbReference type="EC" id="2.7.1.71"/>
    </reaction>
</comment>
<feature type="binding site" evidence="11">
    <location>
        <position position="34"/>
    </location>
    <ligand>
        <name>Mg(2+)</name>
        <dbReference type="ChEBI" id="CHEBI:18420"/>
    </ligand>
</feature>
<feature type="binding site" evidence="11">
    <location>
        <position position="136"/>
    </location>
    <ligand>
        <name>ATP</name>
        <dbReference type="ChEBI" id="CHEBI:30616"/>
    </ligand>
</feature>
<dbReference type="PANTHER" id="PTHR21087:SF16">
    <property type="entry name" value="SHIKIMATE KINASE 1, CHLOROPLASTIC"/>
    <property type="match status" value="1"/>
</dbReference>
<dbReference type="PROSITE" id="PS01128">
    <property type="entry name" value="SHIKIMATE_KINASE"/>
    <property type="match status" value="1"/>
</dbReference>
<dbReference type="EC" id="2.7.1.71" evidence="3 11"/>
<dbReference type="InterPro" id="IPR031322">
    <property type="entry name" value="Shikimate/glucono_kinase"/>
</dbReference>
<evidence type="ECO:0000256" key="3">
    <source>
        <dbReference type="ARBA" id="ARBA00012154"/>
    </source>
</evidence>
<comment type="subunit">
    <text evidence="11">Monomer.</text>
</comment>
<feature type="binding site" evidence="11">
    <location>
        <begin position="30"/>
        <end position="35"/>
    </location>
    <ligand>
        <name>ATP</name>
        <dbReference type="ChEBI" id="CHEBI:30616"/>
    </ligand>
</feature>